<feature type="binding site" evidence="7">
    <location>
        <position position="106"/>
    </location>
    <ligand>
        <name>Zn(2+)</name>
        <dbReference type="ChEBI" id="CHEBI:29105"/>
    </ligand>
</feature>
<dbReference type="PANTHER" id="PTHR33202:SF6">
    <property type="entry name" value="ZINC UPTAKE REGULATION PROTEIN"/>
    <property type="match status" value="1"/>
</dbReference>
<feature type="binding site" evidence="7">
    <location>
        <position position="147"/>
    </location>
    <ligand>
        <name>Zn(2+)</name>
        <dbReference type="ChEBI" id="CHEBI:29105"/>
    </ligand>
</feature>
<keyword evidence="2" id="KW-0678">Repressor</keyword>
<evidence type="ECO:0000256" key="6">
    <source>
        <dbReference type="ARBA" id="ARBA00023163"/>
    </source>
</evidence>
<dbReference type="EMBL" id="UGYO01000001">
    <property type="protein sequence ID" value="SUI53878.1"/>
    <property type="molecule type" value="Genomic_DNA"/>
</dbReference>
<protein>
    <submittedName>
        <fullName evidence="8">Zinc uptake regulation protein</fullName>
    </submittedName>
</protein>
<keyword evidence="4" id="KW-0805">Transcription regulation</keyword>
<dbReference type="InterPro" id="IPR036390">
    <property type="entry name" value="WH_DNA-bd_sf"/>
</dbReference>
<dbReference type="GO" id="GO:0005829">
    <property type="term" value="C:cytosol"/>
    <property type="evidence" value="ECO:0007669"/>
    <property type="project" value="TreeGrafter"/>
</dbReference>
<name>A0A379Z1Z8_9GAMM</name>
<evidence type="ECO:0000256" key="3">
    <source>
        <dbReference type="ARBA" id="ARBA00022833"/>
    </source>
</evidence>
<dbReference type="Gene3D" id="3.30.1490.190">
    <property type="match status" value="1"/>
</dbReference>
<comment type="cofactor">
    <cofactor evidence="7">
        <name>Zn(2+)</name>
        <dbReference type="ChEBI" id="CHEBI:29105"/>
    </cofactor>
    <text evidence="7">Binds 1 zinc ion per subunit.</text>
</comment>
<feature type="binding site" evidence="7">
    <location>
        <position position="150"/>
    </location>
    <ligand>
        <name>Zn(2+)</name>
        <dbReference type="ChEBI" id="CHEBI:29105"/>
    </ligand>
</feature>
<dbReference type="PANTHER" id="PTHR33202">
    <property type="entry name" value="ZINC UPTAKE REGULATION PROTEIN"/>
    <property type="match status" value="1"/>
</dbReference>
<dbReference type="GO" id="GO:0045892">
    <property type="term" value="P:negative regulation of DNA-templated transcription"/>
    <property type="evidence" value="ECO:0007669"/>
    <property type="project" value="TreeGrafter"/>
</dbReference>
<keyword evidence="3 7" id="KW-0862">Zinc</keyword>
<comment type="similarity">
    <text evidence="1">Belongs to the Fur family.</text>
</comment>
<keyword evidence="6" id="KW-0804">Transcription</keyword>
<dbReference type="GO" id="GO:0000976">
    <property type="term" value="F:transcription cis-regulatory region binding"/>
    <property type="evidence" value="ECO:0007669"/>
    <property type="project" value="TreeGrafter"/>
</dbReference>
<keyword evidence="5" id="KW-0238">DNA-binding</keyword>
<organism evidence="8 9">
    <name type="scientific">Shewanella algae</name>
    <dbReference type="NCBI Taxonomy" id="38313"/>
    <lineage>
        <taxon>Bacteria</taxon>
        <taxon>Pseudomonadati</taxon>
        <taxon>Pseudomonadota</taxon>
        <taxon>Gammaproteobacteria</taxon>
        <taxon>Alteromonadales</taxon>
        <taxon>Shewanellaceae</taxon>
        <taxon>Shewanella</taxon>
    </lineage>
</organism>
<gene>
    <name evidence="8" type="primary">zur</name>
    <name evidence="8" type="ORF">NCTC10738_00815</name>
</gene>
<keyword evidence="9" id="KW-1185">Reference proteome</keyword>
<evidence type="ECO:0000313" key="9">
    <source>
        <dbReference type="Proteomes" id="UP000254069"/>
    </source>
</evidence>
<evidence type="ECO:0000256" key="7">
    <source>
        <dbReference type="PIRSR" id="PIRSR602481-1"/>
    </source>
</evidence>
<dbReference type="Pfam" id="PF01475">
    <property type="entry name" value="FUR"/>
    <property type="match status" value="1"/>
</dbReference>
<feature type="binding site" evidence="7">
    <location>
        <position position="109"/>
    </location>
    <ligand>
        <name>Zn(2+)</name>
        <dbReference type="ChEBI" id="CHEBI:29105"/>
    </ligand>
</feature>
<dbReference type="GO" id="GO:1900376">
    <property type="term" value="P:regulation of secondary metabolite biosynthetic process"/>
    <property type="evidence" value="ECO:0007669"/>
    <property type="project" value="TreeGrafter"/>
</dbReference>
<dbReference type="AlphaFoldDB" id="A0A379Z1Z8"/>
<keyword evidence="7" id="KW-0479">Metal-binding</keyword>
<dbReference type="InterPro" id="IPR036388">
    <property type="entry name" value="WH-like_DNA-bd_sf"/>
</dbReference>
<dbReference type="SUPFAM" id="SSF46785">
    <property type="entry name" value="Winged helix' DNA-binding domain"/>
    <property type="match status" value="1"/>
</dbReference>
<evidence type="ECO:0000256" key="1">
    <source>
        <dbReference type="ARBA" id="ARBA00007957"/>
    </source>
</evidence>
<evidence type="ECO:0000256" key="5">
    <source>
        <dbReference type="ARBA" id="ARBA00023125"/>
    </source>
</evidence>
<accession>A0A379Z1Z8</accession>
<proteinExistence type="inferred from homology"/>
<dbReference type="Proteomes" id="UP000254069">
    <property type="component" value="Unassembled WGS sequence"/>
</dbReference>
<dbReference type="GO" id="GO:0008270">
    <property type="term" value="F:zinc ion binding"/>
    <property type="evidence" value="ECO:0007669"/>
    <property type="project" value="TreeGrafter"/>
</dbReference>
<evidence type="ECO:0000256" key="4">
    <source>
        <dbReference type="ARBA" id="ARBA00023015"/>
    </source>
</evidence>
<dbReference type="Gene3D" id="1.10.10.10">
    <property type="entry name" value="Winged helix-like DNA-binding domain superfamily/Winged helix DNA-binding domain"/>
    <property type="match status" value="1"/>
</dbReference>
<sequence>MNQNEQLQAQLQQSQARCQANGGRLTAKRSQVLSVLLMSDTPLSAYEIADRVKSEFHQQLPIVSVYRMLEFLAEQQLVHKLLTLNKFVSCGALDCQCHSQAQFLICQECHQVEEVLLEPGISKALQQSADANQFSLASPQLELLGCCKQCSHKG</sequence>
<evidence type="ECO:0000256" key="2">
    <source>
        <dbReference type="ARBA" id="ARBA00022491"/>
    </source>
</evidence>
<reference evidence="8 9" key="1">
    <citation type="submission" date="2018-06" db="EMBL/GenBank/DDBJ databases">
        <authorList>
            <consortium name="Pathogen Informatics"/>
            <person name="Doyle S."/>
        </authorList>
    </citation>
    <scope>NUCLEOTIDE SEQUENCE [LARGE SCALE GENOMIC DNA]</scope>
    <source>
        <strain evidence="8 9">NCTC10738</strain>
    </source>
</reference>
<dbReference type="InterPro" id="IPR043135">
    <property type="entry name" value="Fur_C"/>
</dbReference>
<dbReference type="RefSeq" id="WP_109247502.1">
    <property type="nucleotide sequence ID" value="NZ_AP024609.1"/>
</dbReference>
<evidence type="ECO:0000313" key="8">
    <source>
        <dbReference type="EMBL" id="SUI53878.1"/>
    </source>
</evidence>
<dbReference type="InterPro" id="IPR002481">
    <property type="entry name" value="FUR"/>
</dbReference>
<dbReference type="GO" id="GO:0003700">
    <property type="term" value="F:DNA-binding transcription factor activity"/>
    <property type="evidence" value="ECO:0007669"/>
    <property type="project" value="InterPro"/>
</dbReference>
<dbReference type="KEGG" id="salg:BS332_11250"/>